<proteinExistence type="predicted"/>
<name>A0ABV3D5D4_STREX</name>
<feature type="compositionally biased region" description="Low complexity" evidence="1">
    <location>
        <begin position="118"/>
        <end position="127"/>
    </location>
</feature>
<feature type="compositionally biased region" description="Basic and acidic residues" evidence="1">
    <location>
        <begin position="54"/>
        <end position="69"/>
    </location>
</feature>
<reference evidence="3 4" key="1">
    <citation type="submission" date="2024-06" db="EMBL/GenBank/DDBJ databases">
        <title>The Natural Products Discovery Center: Release of the First 8490 Sequenced Strains for Exploring Actinobacteria Biosynthetic Diversity.</title>
        <authorList>
            <person name="Kalkreuter E."/>
            <person name="Kautsar S.A."/>
            <person name="Yang D."/>
            <person name="Bader C.D."/>
            <person name="Teijaro C.N."/>
            <person name="Fluegel L."/>
            <person name="Davis C.M."/>
            <person name="Simpson J.R."/>
            <person name="Lauterbach L."/>
            <person name="Steele A.D."/>
            <person name="Gui C."/>
            <person name="Meng S."/>
            <person name="Li G."/>
            <person name="Viehrig K."/>
            <person name="Ye F."/>
            <person name="Su P."/>
            <person name="Kiefer A.F."/>
            <person name="Nichols A."/>
            <person name="Cepeda A.J."/>
            <person name="Yan W."/>
            <person name="Fan B."/>
            <person name="Jiang Y."/>
            <person name="Adhikari A."/>
            <person name="Zheng C.-J."/>
            <person name="Schuster L."/>
            <person name="Cowan T.M."/>
            <person name="Smanski M.J."/>
            <person name="Chevrette M.G."/>
            <person name="De Carvalho L.P.S."/>
            <person name="Shen B."/>
        </authorList>
    </citation>
    <scope>NUCLEOTIDE SEQUENCE [LARGE SCALE GENOMIC DNA]</scope>
    <source>
        <strain evidence="3 4">NPDC045705</strain>
    </source>
</reference>
<dbReference type="EMBL" id="JBEZAM010000057">
    <property type="protein sequence ID" value="MEU7297111.1"/>
    <property type="molecule type" value="Genomic_DNA"/>
</dbReference>
<feature type="region of interest" description="Disordered" evidence="1">
    <location>
        <begin position="34"/>
        <end position="133"/>
    </location>
</feature>
<accession>A0ABV3D5D4</accession>
<evidence type="ECO:0000256" key="2">
    <source>
        <dbReference type="SAM" id="SignalP"/>
    </source>
</evidence>
<evidence type="ECO:0000256" key="1">
    <source>
        <dbReference type="SAM" id="MobiDB-lite"/>
    </source>
</evidence>
<feature type="chain" id="PRO_5045060333" description="Secreted protein" evidence="2">
    <location>
        <begin position="32"/>
        <end position="133"/>
    </location>
</feature>
<dbReference type="Proteomes" id="UP001551210">
    <property type="component" value="Unassembled WGS sequence"/>
</dbReference>
<organism evidence="3 4">
    <name type="scientific">Streptomyces exfoliatus</name>
    <name type="common">Streptomyces hydrogenans</name>
    <dbReference type="NCBI Taxonomy" id="1905"/>
    <lineage>
        <taxon>Bacteria</taxon>
        <taxon>Bacillati</taxon>
        <taxon>Actinomycetota</taxon>
        <taxon>Actinomycetes</taxon>
        <taxon>Kitasatosporales</taxon>
        <taxon>Streptomycetaceae</taxon>
        <taxon>Streptomyces</taxon>
    </lineage>
</organism>
<sequence>MFRGATARTLVSILASVLLGLQVLAPTSSFASAHTAPHVVTKSQPGTKPPGQAPRDEIATCRDAGHHGDPTGPLRTRDRHRTADDSAPGALDRPYPRQETSRAGEPGTPRTAPRRTSRSTTAHSPAALQTLRC</sequence>
<dbReference type="RefSeq" id="WP_359214119.1">
    <property type="nucleotide sequence ID" value="NZ_JBEZAM010000057.1"/>
</dbReference>
<keyword evidence="2" id="KW-0732">Signal</keyword>
<keyword evidence="4" id="KW-1185">Reference proteome</keyword>
<comment type="caution">
    <text evidence="3">The sequence shown here is derived from an EMBL/GenBank/DDBJ whole genome shotgun (WGS) entry which is preliminary data.</text>
</comment>
<protein>
    <recommendedName>
        <fullName evidence="5">Secreted protein</fullName>
    </recommendedName>
</protein>
<evidence type="ECO:0000313" key="4">
    <source>
        <dbReference type="Proteomes" id="UP001551210"/>
    </source>
</evidence>
<evidence type="ECO:0008006" key="5">
    <source>
        <dbReference type="Google" id="ProtNLM"/>
    </source>
</evidence>
<gene>
    <name evidence="3" type="ORF">AB0A76_28565</name>
</gene>
<evidence type="ECO:0000313" key="3">
    <source>
        <dbReference type="EMBL" id="MEU7297111.1"/>
    </source>
</evidence>
<feature type="signal peptide" evidence="2">
    <location>
        <begin position="1"/>
        <end position="31"/>
    </location>
</feature>